<keyword evidence="4" id="KW-1185">Reference proteome</keyword>
<proteinExistence type="predicted"/>
<feature type="domain" description="Ubiquitin-like" evidence="2">
    <location>
        <begin position="6"/>
        <end position="80"/>
    </location>
</feature>
<dbReference type="GO" id="GO:0006511">
    <property type="term" value="P:ubiquitin-dependent protein catabolic process"/>
    <property type="evidence" value="ECO:0007669"/>
    <property type="project" value="TreeGrafter"/>
</dbReference>
<evidence type="ECO:0000259" key="2">
    <source>
        <dbReference type="PROSITE" id="PS50053"/>
    </source>
</evidence>
<dbReference type="PROSITE" id="PS50053">
    <property type="entry name" value="UBIQUITIN_2"/>
    <property type="match status" value="1"/>
</dbReference>
<dbReference type="HOGENOM" id="CLU_804786_0_0_1"/>
<dbReference type="FunCoup" id="B4M696">
    <property type="interactions" value="122"/>
</dbReference>
<dbReference type="AlphaFoldDB" id="B4M696"/>
<reference evidence="3 4" key="1">
    <citation type="journal article" date="2007" name="Nature">
        <title>Evolution of genes and genomes on the Drosophila phylogeny.</title>
        <authorList>
            <consortium name="Drosophila 12 Genomes Consortium"/>
            <person name="Clark A.G."/>
            <person name="Eisen M.B."/>
            <person name="Smith D.R."/>
            <person name="Bergman C.M."/>
            <person name="Oliver B."/>
            <person name="Markow T.A."/>
            <person name="Kaufman T.C."/>
            <person name="Kellis M."/>
            <person name="Gelbart W."/>
            <person name="Iyer V.N."/>
            <person name="Pollard D.A."/>
            <person name="Sackton T.B."/>
            <person name="Larracuente A.M."/>
            <person name="Singh N.D."/>
            <person name="Abad J.P."/>
            <person name="Abt D.N."/>
            <person name="Adryan B."/>
            <person name="Aguade M."/>
            <person name="Akashi H."/>
            <person name="Anderson W.W."/>
            <person name="Aquadro C.F."/>
            <person name="Ardell D.H."/>
            <person name="Arguello R."/>
            <person name="Artieri C.G."/>
            <person name="Barbash D.A."/>
            <person name="Barker D."/>
            <person name="Barsanti P."/>
            <person name="Batterham P."/>
            <person name="Batzoglou S."/>
            <person name="Begun D."/>
            <person name="Bhutkar A."/>
            <person name="Blanco E."/>
            <person name="Bosak S.A."/>
            <person name="Bradley R.K."/>
            <person name="Brand A.D."/>
            <person name="Brent M.R."/>
            <person name="Brooks A.N."/>
            <person name="Brown R.H."/>
            <person name="Butlin R.K."/>
            <person name="Caggese C."/>
            <person name="Calvi B.R."/>
            <person name="Bernardo de Carvalho A."/>
            <person name="Caspi A."/>
            <person name="Castrezana S."/>
            <person name="Celniker S.E."/>
            <person name="Chang J.L."/>
            <person name="Chapple C."/>
            <person name="Chatterji S."/>
            <person name="Chinwalla A."/>
            <person name="Civetta A."/>
            <person name="Clifton S.W."/>
            <person name="Comeron J.M."/>
            <person name="Costello J.C."/>
            <person name="Coyne J.A."/>
            <person name="Daub J."/>
            <person name="David R.G."/>
            <person name="Delcher A.L."/>
            <person name="Delehaunty K."/>
            <person name="Do C.B."/>
            <person name="Ebling H."/>
            <person name="Edwards K."/>
            <person name="Eickbush T."/>
            <person name="Evans J.D."/>
            <person name="Filipski A."/>
            <person name="Findeiss S."/>
            <person name="Freyhult E."/>
            <person name="Fulton L."/>
            <person name="Fulton R."/>
            <person name="Garcia A.C."/>
            <person name="Gardiner A."/>
            <person name="Garfield D.A."/>
            <person name="Garvin B.E."/>
            <person name="Gibson G."/>
            <person name="Gilbert D."/>
            <person name="Gnerre S."/>
            <person name="Godfrey J."/>
            <person name="Good R."/>
            <person name="Gotea V."/>
            <person name="Gravely B."/>
            <person name="Greenberg A.J."/>
            <person name="Griffiths-Jones S."/>
            <person name="Gross S."/>
            <person name="Guigo R."/>
            <person name="Gustafson E.A."/>
            <person name="Haerty W."/>
            <person name="Hahn M.W."/>
            <person name="Halligan D.L."/>
            <person name="Halpern A.L."/>
            <person name="Halter G.M."/>
            <person name="Han M.V."/>
            <person name="Heger A."/>
            <person name="Hillier L."/>
            <person name="Hinrichs A.S."/>
            <person name="Holmes I."/>
            <person name="Hoskins R.A."/>
            <person name="Hubisz M.J."/>
            <person name="Hultmark D."/>
            <person name="Huntley M.A."/>
            <person name="Jaffe D.B."/>
            <person name="Jagadeeshan S."/>
            <person name="Jeck W.R."/>
            <person name="Johnson J."/>
            <person name="Jones C.D."/>
            <person name="Jordan W.C."/>
            <person name="Karpen G.H."/>
            <person name="Kataoka E."/>
            <person name="Keightley P.D."/>
            <person name="Kheradpour P."/>
            <person name="Kirkness E.F."/>
            <person name="Koerich L.B."/>
            <person name="Kristiansen K."/>
            <person name="Kudrna D."/>
            <person name="Kulathinal R.J."/>
            <person name="Kumar S."/>
            <person name="Kwok R."/>
            <person name="Lander E."/>
            <person name="Langley C.H."/>
            <person name="Lapoint R."/>
            <person name="Lazzaro B.P."/>
            <person name="Lee S.J."/>
            <person name="Levesque L."/>
            <person name="Li R."/>
            <person name="Lin C.F."/>
            <person name="Lin M.F."/>
            <person name="Lindblad-Toh K."/>
            <person name="Llopart A."/>
            <person name="Long M."/>
            <person name="Low L."/>
            <person name="Lozovsky E."/>
            <person name="Lu J."/>
            <person name="Luo M."/>
            <person name="Machado C.A."/>
            <person name="Makalowski W."/>
            <person name="Marzo M."/>
            <person name="Matsuda M."/>
            <person name="Matzkin L."/>
            <person name="McAllister B."/>
            <person name="McBride C.S."/>
            <person name="McKernan B."/>
            <person name="McKernan K."/>
            <person name="Mendez-Lago M."/>
            <person name="Minx P."/>
            <person name="Mollenhauer M.U."/>
            <person name="Montooth K."/>
            <person name="Mount S.M."/>
            <person name="Mu X."/>
            <person name="Myers E."/>
            <person name="Negre B."/>
            <person name="Newfeld S."/>
            <person name="Nielsen R."/>
            <person name="Noor M.A."/>
            <person name="O'Grady P."/>
            <person name="Pachter L."/>
            <person name="Papaceit M."/>
            <person name="Parisi M.J."/>
            <person name="Parisi M."/>
            <person name="Parts L."/>
            <person name="Pedersen J.S."/>
            <person name="Pesole G."/>
            <person name="Phillippy A.M."/>
            <person name="Ponting C.P."/>
            <person name="Pop M."/>
            <person name="Porcelli D."/>
            <person name="Powell J.R."/>
            <person name="Prohaska S."/>
            <person name="Pruitt K."/>
            <person name="Puig M."/>
            <person name="Quesneville H."/>
            <person name="Ram K.R."/>
            <person name="Rand D."/>
            <person name="Rasmussen M.D."/>
            <person name="Reed L.K."/>
            <person name="Reenan R."/>
            <person name="Reily A."/>
            <person name="Remington K.A."/>
            <person name="Rieger T.T."/>
            <person name="Ritchie M.G."/>
            <person name="Robin C."/>
            <person name="Rogers Y.H."/>
            <person name="Rohde C."/>
            <person name="Rozas J."/>
            <person name="Rubenfield M.J."/>
            <person name="Ruiz A."/>
            <person name="Russo S."/>
            <person name="Salzberg S.L."/>
            <person name="Sanchez-Gracia A."/>
            <person name="Saranga D.J."/>
            <person name="Sato H."/>
            <person name="Schaeffer S.W."/>
            <person name="Schatz M.C."/>
            <person name="Schlenke T."/>
            <person name="Schwartz R."/>
            <person name="Segarra C."/>
            <person name="Singh R.S."/>
            <person name="Sirot L."/>
            <person name="Sirota M."/>
            <person name="Sisneros N.B."/>
            <person name="Smith C.D."/>
            <person name="Smith T.F."/>
            <person name="Spieth J."/>
            <person name="Stage D.E."/>
            <person name="Stark A."/>
            <person name="Stephan W."/>
            <person name="Strausberg R.L."/>
            <person name="Strempel S."/>
            <person name="Sturgill D."/>
            <person name="Sutton G."/>
            <person name="Sutton G.G."/>
            <person name="Tao W."/>
            <person name="Teichmann S."/>
            <person name="Tobari Y.N."/>
            <person name="Tomimura Y."/>
            <person name="Tsolas J.M."/>
            <person name="Valente V.L."/>
            <person name="Venter E."/>
            <person name="Venter J.C."/>
            <person name="Vicario S."/>
            <person name="Vieira F.G."/>
            <person name="Vilella A.J."/>
            <person name="Villasante A."/>
            <person name="Walenz B."/>
            <person name="Wang J."/>
            <person name="Wasserman M."/>
            <person name="Watts T."/>
            <person name="Wilson D."/>
            <person name="Wilson R.K."/>
            <person name="Wing R.A."/>
            <person name="Wolfner M.F."/>
            <person name="Wong A."/>
            <person name="Wong G.K."/>
            <person name="Wu C.I."/>
            <person name="Wu G."/>
            <person name="Yamamoto D."/>
            <person name="Yang H.P."/>
            <person name="Yang S.P."/>
            <person name="Yorke J.A."/>
            <person name="Yoshida K."/>
            <person name="Zdobnov E."/>
            <person name="Zhang P."/>
            <person name="Zhang Y."/>
            <person name="Zimin A.V."/>
            <person name="Baldwin J."/>
            <person name="Abdouelleil A."/>
            <person name="Abdulkadir J."/>
            <person name="Abebe A."/>
            <person name="Abera B."/>
            <person name="Abreu J."/>
            <person name="Acer S.C."/>
            <person name="Aftuck L."/>
            <person name="Alexander A."/>
            <person name="An P."/>
            <person name="Anderson E."/>
            <person name="Anderson S."/>
            <person name="Arachi H."/>
            <person name="Azer M."/>
            <person name="Bachantsang P."/>
            <person name="Barry A."/>
            <person name="Bayul T."/>
            <person name="Berlin A."/>
            <person name="Bessette D."/>
            <person name="Bloom T."/>
            <person name="Blye J."/>
            <person name="Boguslavskiy L."/>
            <person name="Bonnet C."/>
            <person name="Boukhgalter B."/>
            <person name="Bourzgui I."/>
            <person name="Brown A."/>
            <person name="Cahill P."/>
            <person name="Channer S."/>
            <person name="Cheshatsang Y."/>
            <person name="Chuda L."/>
            <person name="Citroen M."/>
            <person name="Collymore A."/>
            <person name="Cooke P."/>
            <person name="Costello M."/>
            <person name="D'Aco K."/>
            <person name="Daza R."/>
            <person name="De Haan G."/>
            <person name="DeGray S."/>
            <person name="DeMaso C."/>
            <person name="Dhargay N."/>
            <person name="Dooley K."/>
            <person name="Dooley E."/>
            <person name="Doricent M."/>
            <person name="Dorje P."/>
            <person name="Dorjee K."/>
            <person name="Dupes A."/>
            <person name="Elong R."/>
            <person name="Falk J."/>
            <person name="Farina A."/>
            <person name="Faro S."/>
            <person name="Ferguson D."/>
            <person name="Fisher S."/>
            <person name="Foley C.D."/>
            <person name="Franke A."/>
            <person name="Friedrich D."/>
            <person name="Gadbois L."/>
            <person name="Gearin G."/>
            <person name="Gearin C.R."/>
            <person name="Giannoukos G."/>
            <person name="Goode T."/>
            <person name="Graham J."/>
            <person name="Grandbois E."/>
            <person name="Grewal S."/>
            <person name="Gyaltsen K."/>
            <person name="Hafez N."/>
            <person name="Hagos B."/>
            <person name="Hall J."/>
            <person name="Henson C."/>
            <person name="Hollinger A."/>
            <person name="Honan T."/>
            <person name="Huard M.D."/>
            <person name="Hughes L."/>
            <person name="Hurhula B."/>
            <person name="Husby M.E."/>
            <person name="Kamat A."/>
            <person name="Kanga B."/>
            <person name="Kashin S."/>
            <person name="Khazanovich D."/>
            <person name="Kisner P."/>
            <person name="Lance K."/>
            <person name="Lara M."/>
            <person name="Lee W."/>
            <person name="Lennon N."/>
            <person name="Letendre F."/>
            <person name="LeVine R."/>
            <person name="Lipovsky A."/>
            <person name="Liu X."/>
            <person name="Liu J."/>
            <person name="Liu S."/>
            <person name="Lokyitsang T."/>
            <person name="Lokyitsang Y."/>
            <person name="Lubonja R."/>
            <person name="Lui A."/>
            <person name="MacDonald P."/>
            <person name="Magnisalis V."/>
            <person name="Maru K."/>
            <person name="Matthews C."/>
            <person name="McCusker W."/>
            <person name="McDonough S."/>
            <person name="Mehta T."/>
            <person name="Meldrim J."/>
            <person name="Meneus L."/>
            <person name="Mihai O."/>
            <person name="Mihalev A."/>
            <person name="Mihova T."/>
            <person name="Mittelman R."/>
            <person name="Mlenga V."/>
            <person name="Montmayeur A."/>
            <person name="Mulrain L."/>
            <person name="Navidi A."/>
            <person name="Naylor J."/>
            <person name="Negash T."/>
            <person name="Nguyen T."/>
            <person name="Nguyen N."/>
            <person name="Nicol R."/>
            <person name="Norbu C."/>
            <person name="Norbu N."/>
            <person name="Novod N."/>
            <person name="O'Neill B."/>
            <person name="Osman S."/>
            <person name="Markiewicz E."/>
            <person name="Oyono O.L."/>
            <person name="Patti C."/>
            <person name="Phunkhang P."/>
            <person name="Pierre F."/>
            <person name="Priest M."/>
            <person name="Raghuraman S."/>
            <person name="Rege F."/>
            <person name="Reyes R."/>
            <person name="Rise C."/>
            <person name="Rogov P."/>
            <person name="Ross K."/>
            <person name="Ryan E."/>
            <person name="Settipalli S."/>
            <person name="Shea T."/>
            <person name="Sherpa N."/>
            <person name="Shi L."/>
            <person name="Shih D."/>
            <person name="Sparrow T."/>
            <person name="Spaulding J."/>
            <person name="Stalker J."/>
            <person name="Stange-Thomann N."/>
            <person name="Stavropoulos S."/>
            <person name="Stone C."/>
            <person name="Strader C."/>
            <person name="Tesfaye S."/>
            <person name="Thomson T."/>
            <person name="Thoulutsang Y."/>
            <person name="Thoulutsang D."/>
            <person name="Topham K."/>
            <person name="Topping I."/>
            <person name="Tsamla T."/>
            <person name="Vassiliev H."/>
            <person name="Vo A."/>
            <person name="Wangchuk T."/>
            <person name="Wangdi T."/>
            <person name="Weiand M."/>
            <person name="Wilkinson J."/>
            <person name="Wilson A."/>
            <person name="Yadav S."/>
            <person name="Young G."/>
            <person name="Yu Q."/>
            <person name="Zembek L."/>
            <person name="Zhong D."/>
            <person name="Zimmer A."/>
            <person name="Zwirko Z."/>
            <person name="Jaffe D.B."/>
            <person name="Alvarez P."/>
            <person name="Brockman W."/>
            <person name="Butler J."/>
            <person name="Chin C."/>
            <person name="Gnerre S."/>
            <person name="Grabherr M."/>
            <person name="Kleber M."/>
            <person name="Mauceli E."/>
            <person name="MacCallum I."/>
        </authorList>
    </citation>
    <scope>NUCLEOTIDE SEQUENCE [LARGE SCALE GENOMIC DNA]</scope>
    <source>
        <strain evidence="4">Tucson 15010-1051.87</strain>
    </source>
</reference>
<dbReference type="KEGG" id="dvi:6633033"/>
<dbReference type="EMBL" id="CH940652">
    <property type="protein sequence ID" value="EDW59172.1"/>
    <property type="molecule type" value="Genomic_DNA"/>
</dbReference>
<accession>B4M696</accession>
<dbReference type="SUPFAM" id="SSF46934">
    <property type="entry name" value="UBA-like"/>
    <property type="match status" value="1"/>
</dbReference>
<evidence type="ECO:0000313" key="4">
    <source>
        <dbReference type="Proteomes" id="UP000008792"/>
    </source>
</evidence>
<gene>
    <name evidence="3" type="primary">Dvir\GJ10430</name>
    <name evidence="3" type="ORF">Dvir_GJ10430</name>
</gene>
<dbReference type="InterPro" id="IPR000626">
    <property type="entry name" value="Ubiquitin-like_dom"/>
</dbReference>
<dbReference type="eggNOG" id="KOG0010">
    <property type="taxonomic scope" value="Eukaryota"/>
</dbReference>
<dbReference type="SUPFAM" id="SSF54236">
    <property type="entry name" value="Ubiquitin-like"/>
    <property type="match status" value="1"/>
</dbReference>
<protein>
    <recommendedName>
        <fullName evidence="2">Ubiquitin-like domain-containing protein</fullName>
    </recommendedName>
</protein>
<dbReference type="Pfam" id="PF23195">
    <property type="entry name" value="UBQLN1"/>
    <property type="match status" value="1"/>
</dbReference>
<feature type="region of interest" description="Disordered" evidence="1">
    <location>
        <begin position="226"/>
        <end position="248"/>
    </location>
</feature>
<dbReference type="InterPro" id="IPR009060">
    <property type="entry name" value="UBA-like_sf"/>
</dbReference>
<dbReference type="InterPro" id="IPR015496">
    <property type="entry name" value="Ubiquilin"/>
</dbReference>
<dbReference type="Proteomes" id="UP000008792">
    <property type="component" value="Unassembled WGS sequence"/>
</dbReference>
<feature type="compositionally biased region" description="Basic and acidic residues" evidence="1">
    <location>
        <begin position="226"/>
        <end position="236"/>
    </location>
</feature>
<dbReference type="Pfam" id="PF00240">
    <property type="entry name" value="ubiquitin"/>
    <property type="match status" value="1"/>
</dbReference>
<dbReference type="PANTHER" id="PTHR10677:SF3">
    <property type="entry name" value="FI07626P-RELATED"/>
    <property type="match status" value="1"/>
</dbReference>
<dbReference type="PhylomeDB" id="B4M696"/>
<sequence>MCCKTIDITAKTGSGSAVISVRQNELICNLRVLVAVRFEQAIDFVVLVFGGQVLRDEGTIDSLGIISGVTVHVVFRQLSKGAPPVNDCSNAAGSNSGSSSSSAPSNARTWILKSGDIFKPLLEDPGTLRDMLQSDTRIKTMIDENASFRHFLSSDRNLRELFSTVFNPAKVQELGRKRDMHIMRMEWVPGGYSLLGKLNYFMRQAHEDNVAMNYQEAETCRCKRSVDNPQRGRENKMPLPNPWRQTKPETVDGFALNAERMVADLTQKCDHMMQSLQLGDFNKTLEHARQLNELADNARRQLDIRVRKRLLPGVEQAAPPAPTVAAATPTVSSLNLFDFMSSNDSRWEQRFRSQLLQLTTLGHTDRQRNICALLMSAGDIQTAVKLLEQWNR</sequence>
<name>B4M696_DROVI</name>
<evidence type="ECO:0000256" key="1">
    <source>
        <dbReference type="SAM" id="MobiDB-lite"/>
    </source>
</evidence>
<dbReference type="OMA" id="TVHVVCR"/>
<dbReference type="STRING" id="7244.B4M696"/>
<dbReference type="GO" id="GO:0031593">
    <property type="term" value="F:polyubiquitin modification-dependent protein binding"/>
    <property type="evidence" value="ECO:0007669"/>
    <property type="project" value="TreeGrafter"/>
</dbReference>
<dbReference type="SMART" id="SM00213">
    <property type="entry name" value="UBQ"/>
    <property type="match status" value="1"/>
</dbReference>
<organism evidence="3 4">
    <name type="scientific">Drosophila virilis</name>
    <name type="common">Fruit fly</name>
    <dbReference type="NCBI Taxonomy" id="7244"/>
    <lineage>
        <taxon>Eukaryota</taxon>
        <taxon>Metazoa</taxon>
        <taxon>Ecdysozoa</taxon>
        <taxon>Arthropoda</taxon>
        <taxon>Hexapoda</taxon>
        <taxon>Insecta</taxon>
        <taxon>Pterygota</taxon>
        <taxon>Neoptera</taxon>
        <taxon>Endopterygota</taxon>
        <taxon>Diptera</taxon>
        <taxon>Brachycera</taxon>
        <taxon>Muscomorpha</taxon>
        <taxon>Ephydroidea</taxon>
        <taxon>Drosophilidae</taxon>
        <taxon>Drosophila</taxon>
    </lineage>
</organism>
<dbReference type="GO" id="GO:0005829">
    <property type="term" value="C:cytosol"/>
    <property type="evidence" value="ECO:0007669"/>
    <property type="project" value="TreeGrafter"/>
</dbReference>
<dbReference type="InterPro" id="IPR029071">
    <property type="entry name" value="Ubiquitin-like_domsf"/>
</dbReference>
<dbReference type="OrthoDB" id="10016665at2759"/>
<dbReference type="Gene3D" id="3.10.20.90">
    <property type="entry name" value="Phosphatidylinositol 3-kinase Catalytic Subunit, Chain A, domain 1"/>
    <property type="match status" value="1"/>
</dbReference>
<feature type="compositionally biased region" description="Low complexity" evidence="1">
    <location>
        <begin position="89"/>
        <end position="105"/>
    </location>
</feature>
<dbReference type="Gene3D" id="1.10.8.10">
    <property type="entry name" value="DNA helicase RuvA subunit, C-terminal domain"/>
    <property type="match status" value="1"/>
</dbReference>
<feature type="region of interest" description="Disordered" evidence="1">
    <location>
        <begin position="86"/>
        <end position="105"/>
    </location>
</feature>
<evidence type="ECO:0000313" key="3">
    <source>
        <dbReference type="EMBL" id="EDW59172.1"/>
    </source>
</evidence>
<dbReference type="PANTHER" id="PTHR10677">
    <property type="entry name" value="UBIQUILIN"/>
    <property type="match status" value="1"/>
</dbReference>
<dbReference type="InParanoid" id="B4M696"/>